<protein>
    <recommendedName>
        <fullName evidence="2">GST N-terminal domain-containing protein</fullName>
    </recommendedName>
</protein>
<dbReference type="Gene3D" id="3.40.30.10">
    <property type="entry name" value="Glutaredoxin"/>
    <property type="match status" value="1"/>
</dbReference>
<evidence type="ECO:0000259" key="2">
    <source>
        <dbReference type="PROSITE" id="PS50404"/>
    </source>
</evidence>
<dbReference type="Pfam" id="PF22041">
    <property type="entry name" value="GST_C_7"/>
    <property type="match status" value="1"/>
</dbReference>
<comment type="caution">
    <text evidence="3">The sequence shown here is derived from an EMBL/GenBank/DDBJ whole genome shotgun (WGS) entry which is preliminary data.</text>
</comment>
<dbReference type="Pfam" id="PF13409">
    <property type="entry name" value="GST_N_2"/>
    <property type="match status" value="1"/>
</dbReference>
<evidence type="ECO:0000313" key="3">
    <source>
        <dbReference type="EMBL" id="THH21272.1"/>
    </source>
</evidence>
<dbReference type="InterPro" id="IPR004045">
    <property type="entry name" value="Glutathione_S-Trfase_N"/>
</dbReference>
<organism evidence="3 4">
    <name type="scientific">Bondarzewia mesenterica</name>
    <dbReference type="NCBI Taxonomy" id="1095465"/>
    <lineage>
        <taxon>Eukaryota</taxon>
        <taxon>Fungi</taxon>
        <taxon>Dikarya</taxon>
        <taxon>Basidiomycota</taxon>
        <taxon>Agaricomycotina</taxon>
        <taxon>Agaricomycetes</taxon>
        <taxon>Russulales</taxon>
        <taxon>Bondarzewiaceae</taxon>
        <taxon>Bondarzewia</taxon>
    </lineage>
</organism>
<dbReference type="CDD" id="cd00299">
    <property type="entry name" value="GST_C_family"/>
    <property type="match status" value="1"/>
</dbReference>
<dbReference type="InterPro" id="IPR036282">
    <property type="entry name" value="Glutathione-S-Trfase_C_sf"/>
</dbReference>
<dbReference type="InterPro" id="IPR036249">
    <property type="entry name" value="Thioredoxin-like_sf"/>
</dbReference>
<dbReference type="PROSITE" id="PS50404">
    <property type="entry name" value="GST_NTER"/>
    <property type="match status" value="1"/>
</dbReference>
<name>A0A4S4M7K0_9AGAM</name>
<proteinExistence type="predicted"/>
<feature type="domain" description="GST N-terminal" evidence="2">
    <location>
        <begin position="79"/>
        <end position="170"/>
    </location>
</feature>
<evidence type="ECO:0000256" key="1">
    <source>
        <dbReference type="SAM" id="Phobius"/>
    </source>
</evidence>
<evidence type="ECO:0000313" key="4">
    <source>
        <dbReference type="Proteomes" id="UP000310158"/>
    </source>
</evidence>
<feature type="transmembrane region" description="Helical" evidence="1">
    <location>
        <begin position="12"/>
        <end position="32"/>
    </location>
</feature>
<dbReference type="SUPFAM" id="SSF47616">
    <property type="entry name" value="GST C-terminal domain-like"/>
    <property type="match status" value="1"/>
</dbReference>
<keyword evidence="1" id="KW-0472">Membrane</keyword>
<gene>
    <name evidence="3" type="ORF">EW146_g252</name>
</gene>
<dbReference type="EMBL" id="SGPL01000005">
    <property type="protein sequence ID" value="THH21272.1"/>
    <property type="molecule type" value="Genomic_DNA"/>
</dbReference>
<dbReference type="Proteomes" id="UP000310158">
    <property type="component" value="Unassembled WGS sequence"/>
</dbReference>
<sequence length="302" mass="34818">MHWLAEFIREDALVFLSIYFITLLALSLTLYIEASVGTLHMKYPIRTGLTPACSLLPALFLCFATPGMSDTDIILYDIPGTASKDKDWSPNVWKTRFVLNYKKLPHRTSWIEYPDIAALCAELNVPSSAIRRDGSPYYTVPFIYDPLTCTHVSDSLPIAQYLERTYPDSPRLFPDGMHAALRAFEDMWHDRVLQHLFPLMTNLNDLAPVEKHPELWDRVRTGLGRVDAYMNANGEDPTKFWLGDRVSYADVTMAGWLVWVKRVLGSESNEWRNIVGWHGGRWGRLMEEFERWEFVDSPKARL</sequence>
<keyword evidence="1" id="KW-1133">Transmembrane helix</keyword>
<dbReference type="SUPFAM" id="SSF52833">
    <property type="entry name" value="Thioredoxin-like"/>
    <property type="match status" value="1"/>
</dbReference>
<dbReference type="InterPro" id="IPR054416">
    <property type="entry name" value="GST_UstS-like_C"/>
</dbReference>
<dbReference type="InterPro" id="IPR050983">
    <property type="entry name" value="GST_Omega/HSP26"/>
</dbReference>
<keyword evidence="1" id="KW-0812">Transmembrane</keyword>
<dbReference type="GO" id="GO:0005737">
    <property type="term" value="C:cytoplasm"/>
    <property type="evidence" value="ECO:0007669"/>
    <property type="project" value="TreeGrafter"/>
</dbReference>
<dbReference type="Gene3D" id="1.20.1050.10">
    <property type="match status" value="1"/>
</dbReference>
<dbReference type="OrthoDB" id="4951845at2759"/>
<dbReference type="AlphaFoldDB" id="A0A4S4M7K0"/>
<accession>A0A4S4M7K0</accession>
<keyword evidence="4" id="KW-1185">Reference proteome</keyword>
<dbReference type="PANTHER" id="PTHR43968">
    <property type="match status" value="1"/>
</dbReference>
<reference evidence="3 4" key="1">
    <citation type="submission" date="2019-02" db="EMBL/GenBank/DDBJ databases">
        <title>Genome sequencing of the rare red list fungi Bondarzewia mesenterica.</title>
        <authorList>
            <person name="Buettner E."/>
            <person name="Kellner H."/>
        </authorList>
    </citation>
    <scope>NUCLEOTIDE SEQUENCE [LARGE SCALE GENOMIC DNA]</scope>
    <source>
        <strain evidence="3 4">DSM 108281</strain>
    </source>
</reference>
<dbReference type="PANTHER" id="PTHR43968:SF6">
    <property type="entry name" value="GLUTATHIONE S-TRANSFERASE OMEGA"/>
    <property type="match status" value="1"/>
</dbReference>